<dbReference type="Proteomes" id="UP000837857">
    <property type="component" value="Chromosome 17"/>
</dbReference>
<evidence type="ECO:0000313" key="1">
    <source>
        <dbReference type="EMBL" id="CAH2046883.1"/>
    </source>
</evidence>
<dbReference type="EMBL" id="OW152829">
    <property type="protein sequence ID" value="CAH2046883.1"/>
    <property type="molecule type" value="Genomic_DNA"/>
</dbReference>
<protein>
    <submittedName>
        <fullName evidence="1">Uncharacterized protein</fullName>
    </submittedName>
</protein>
<reference evidence="1" key="1">
    <citation type="submission" date="2022-03" db="EMBL/GenBank/DDBJ databases">
        <authorList>
            <person name="Martin H S."/>
        </authorList>
    </citation>
    <scope>NUCLEOTIDE SEQUENCE</scope>
</reference>
<organism evidence="1 2">
    <name type="scientific">Iphiclides podalirius</name>
    <name type="common">scarce swallowtail</name>
    <dbReference type="NCBI Taxonomy" id="110791"/>
    <lineage>
        <taxon>Eukaryota</taxon>
        <taxon>Metazoa</taxon>
        <taxon>Ecdysozoa</taxon>
        <taxon>Arthropoda</taxon>
        <taxon>Hexapoda</taxon>
        <taxon>Insecta</taxon>
        <taxon>Pterygota</taxon>
        <taxon>Neoptera</taxon>
        <taxon>Endopterygota</taxon>
        <taxon>Lepidoptera</taxon>
        <taxon>Glossata</taxon>
        <taxon>Ditrysia</taxon>
        <taxon>Papilionoidea</taxon>
        <taxon>Papilionidae</taxon>
        <taxon>Papilioninae</taxon>
        <taxon>Iphiclides</taxon>
    </lineage>
</organism>
<keyword evidence="2" id="KW-1185">Reference proteome</keyword>
<sequence>MFTPSYVNESPSRVYLSCAVILKTELTPIPRRFHADAVYLRAHLETPRRAFSAVLLCNRLFTGRGEPRWRTWKRAHSAWRLFVRL</sequence>
<accession>A0ABN8I366</accession>
<feature type="non-terminal residue" evidence="1">
    <location>
        <position position="85"/>
    </location>
</feature>
<gene>
    <name evidence="1" type="ORF">IPOD504_LOCUS5529</name>
</gene>
<proteinExistence type="predicted"/>
<evidence type="ECO:0000313" key="2">
    <source>
        <dbReference type="Proteomes" id="UP000837857"/>
    </source>
</evidence>
<name>A0ABN8I366_9NEOP</name>